<evidence type="ECO:0000313" key="3">
    <source>
        <dbReference type="EMBL" id="ACE75466.1"/>
    </source>
</evidence>
<evidence type="ECO:0000256" key="1">
    <source>
        <dbReference type="SAM" id="MobiDB-lite"/>
    </source>
</evidence>
<feature type="region of interest" description="Disordered" evidence="1">
    <location>
        <begin position="1"/>
        <end position="59"/>
    </location>
</feature>
<organism evidence="3">
    <name type="scientific">Glyptapanteles indiensis</name>
    <name type="common">Parasitoid wasp</name>
    <dbReference type="NCBI Taxonomy" id="92994"/>
    <lineage>
        <taxon>Eukaryota</taxon>
        <taxon>Metazoa</taxon>
        <taxon>Ecdysozoa</taxon>
        <taxon>Arthropoda</taxon>
        <taxon>Hexapoda</taxon>
        <taxon>Insecta</taxon>
        <taxon>Pterygota</taxon>
        <taxon>Neoptera</taxon>
        <taxon>Endopterygota</taxon>
        <taxon>Hymenoptera</taxon>
        <taxon>Apocrita</taxon>
        <taxon>Ichneumonoidea</taxon>
        <taxon>Braconidae</taxon>
        <taxon>Microgastrinae</taxon>
        <taxon>Glyptapanteles</taxon>
    </lineage>
</organism>
<protein>
    <recommendedName>
        <fullName evidence="2">Mutator-like transposase domain-containing protein</fullName>
    </recommendedName>
</protein>
<dbReference type="InterPro" id="IPR049012">
    <property type="entry name" value="Mutator_transp_dom"/>
</dbReference>
<feature type="domain" description="Mutator-like transposase" evidence="2">
    <location>
        <begin position="65"/>
        <end position="418"/>
    </location>
</feature>
<evidence type="ECO:0000259" key="2">
    <source>
        <dbReference type="Pfam" id="PF20700"/>
    </source>
</evidence>
<dbReference type="PANTHER" id="PTHR33309">
    <property type="entry name" value="KERATIN, ULTRA HIGH-SULFUR MATRIX PROTEIN-LIKE"/>
    <property type="match status" value="1"/>
</dbReference>
<name>B7S991_GLYIN</name>
<dbReference type="AlphaFoldDB" id="B7S991"/>
<proteinExistence type="predicted"/>
<dbReference type="EMBL" id="EF710659">
    <property type="protein sequence ID" value="ACE75466.1"/>
    <property type="molecule type" value="Genomic_DNA"/>
</dbReference>
<gene>
    <name evidence="3" type="ORF">GIP_L7_0050</name>
</gene>
<dbReference type="PANTHER" id="PTHR33309:SF3">
    <property type="entry name" value="CCHC-TYPE DOMAIN-CONTAINING PROTEIN"/>
    <property type="match status" value="1"/>
</dbReference>
<feature type="compositionally biased region" description="Basic and acidic residues" evidence="1">
    <location>
        <begin position="1"/>
        <end position="19"/>
    </location>
</feature>
<accession>B7S991</accession>
<sequence length="584" mass="65958">MGRDSRKVSRELRSSEKINKSRSVKRKNVFNPKTAERDESIQSTSSKKLKQNTEDDVPEDSSTEFRIINFIQVFTAISALIKCKKCDGNVVFQTASTRGLGFKIVVACNNCGNEYIPSCSFVGHSYEINRRFIFVMRILGIGYEGLCKFCGLMDMPSFLDKSTHTILLKQILNCSKTVAETFMTKAVNEEKQAMPTTENEDINHLTVSGNGTWQKRGYTSSFRVSSIIGYFTGKILDINIKSAYCKLCEYWKKKTNTVEFQEWYQSHEDVCSANHKGSSGKMEVDAMVEMFSYSETKYGVKYANYIGDGDSKTYSGIIKSDPYKNTTVNKKECIGHVQKRMGSRLRTLKSNQKGLGGRGKLTGKVIDKLTVYYGLAIRRHCDSIENMKSAIMATFYHYGSSDEKPNHDMCPKGEESWCSYQRAEARGELDTYSHDYSPLPSDVLKAIKPIYEDLSNENLFSRCVGGFNQNNNESFNQLVWKTCPKTVNTSYTIVQIAAYVAMCVFNEGINSLLVLMNTLGLNCGPNSHRYAERMDAARIKVADKRANDNTREGRLQRRHQQIDILEAAMTAEELLYGPGIDDSV</sequence>
<reference evidence="3" key="1">
    <citation type="submission" date="2007-06" db="EMBL/GenBank/DDBJ databases">
        <title>Bracovirus Evolution: Comparative Genomics of Multiple Viral and Proviral Genomes.</title>
        <authorList>
            <person name="Desjardins C.A."/>
            <person name="Gundersen-Rindal D.E."/>
            <person name="Hostetler J.B."/>
            <person name="Tallon L.J."/>
            <person name="Utterback T.R."/>
            <person name="Fuester R.W."/>
            <person name="Schatz M.C."/>
            <person name="Pedroni M.J."/>
            <person name="Fadrosh D.W."/>
            <person name="Haas B.J."/>
            <person name="Toms B.S."/>
            <person name="Chen D."/>
            <person name="Nene V."/>
        </authorList>
    </citation>
    <scope>NUCLEOTIDE SEQUENCE</scope>
</reference>
<dbReference type="Pfam" id="PF20700">
    <property type="entry name" value="Mutator"/>
    <property type="match status" value="1"/>
</dbReference>